<dbReference type="PIRSF" id="PIRSF005578">
    <property type="entry name" value="TlyA"/>
    <property type="match status" value="1"/>
</dbReference>
<protein>
    <submittedName>
        <fullName evidence="5">Hemolysin A</fullName>
    </submittedName>
</protein>
<dbReference type="EMBL" id="CXWC01000011">
    <property type="protein sequence ID" value="CTQ72931.1"/>
    <property type="molecule type" value="Genomic_DNA"/>
</dbReference>
<dbReference type="STRING" id="311410.LA5095_00316"/>
<accession>A0A0M6ZHH8</accession>
<keyword evidence="1 3" id="KW-0694">RNA-binding</keyword>
<keyword evidence="6" id="KW-1185">Reference proteome</keyword>
<dbReference type="Gene3D" id="3.40.50.150">
    <property type="entry name" value="Vaccinia Virus protein VP39"/>
    <property type="match status" value="1"/>
</dbReference>
<proteinExistence type="inferred from homology"/>
<dbReference type="AlphaFoldDB" id="A0A0M6ZHH8"/>
<dbReference type="InterPro" id="IPR002942">
    <property type="entry name" value="S4_RNA-bd"/>
</dbReference>
<evidence type="ECO:0000256" key="1">
    <source>
        <dbReference type="ARBA" id="ARBA00022884"/>
    </source>
</evidence>
<dbReference type="SUPFAM" id="SSF55174">
    <property type="entry name" value="Alpha-L RNA-binding motif"/>
    <property type="match status" value="1"/>
</dbReference>
<dbReference type="GO" id="GO:0008168">
    <property type="term" value="F:methyltransferase activity"/>
    <property type="evidence" value="ECO:0007669"/>
    <property type="project" value="InterPro"/>
</dbReference>
<dbReference type="GO" id="GO:0003723">
    <property type="term" value="F:RNA binding"/>
    <property type="evidence" value="ECO:0007669"/>
    <property type="project" value="UniProtKB-KW"/>
</dbReference>
<dbReference type="Pfam" id="PF01479">
    <property type="entry name" value="S4"/>
    <property type="match status" value="1"/>
</dbReference>
<dbReference type="SMART" id="SM00363">
    <property type="entry name" value="S4"/>
    <property type="match status" value="1"/>
</dbReference>
<dbReference type="Pfam" id="PF01728">
    <property type="entry name" value="FtsJ"/>
    <property type="match status" value="1"/>
</dbReference>
<reference evidence="6" key="1">
    <citation type="submission" date="2015-07" db="EMBL/GenBank/DDBJ databases">
        <authorList>
            <person name="Rodrigo-Torres Lidia"/>
            <person name="Arahal R.David."/>
        </authorList>
    </citation>
    <scope>NUCLEOTIDE SEQUENCE [LARGE SCALE GENOMIC DNA]</scope>
    <source>
        <strain evidence="6">CECT 5096</strain>
    </source>
</reference>
<dbReference type="PROSITE" id="PS50889">
    <property type="entry name" value="S4"/>
    <property type="match status" value="1"/>
</dbReference>
<feature type="domain" description="RNA-binding S4" evidence="4">
    <location>
        <begin position="18"/>
        <end position="83"/>
    </location>
</feature>
<evidence type="ECO:0000313" key="6">
    <source>
        <dbReference type="Proteomes" id="UP000049983"/>
    </source>
</evidence>
<gene>
    <name evidence="5" type="primary">tlyA</name>
    <name evidence="5" type="ORF">LA5096_03457</name>
</gene>
<organism evidence="5 6">
    <name type="scientific">Roseibium album</name>
    <dbReference type="NCBI Taxonomy" id="311410"/>
    <lineage>
        <taxon>Bacteria</taxon>
        <taxon>Pseudomonadati</taxon>
        <taxon>Pseudomonadota</taxon>
        <taxon>Alphaproteobacteria</taxon>
        <taxon>Hyphomicrobiales</taxon>
        <taxon>Stappiaceae</taxon>
        <taxon>Roseibium</taxon>
    </lineage>
</organism>
<dbReference type="CDD" id="cd02440">
    <property type="entry name" value="AdoMet_MTases"/>
    <property type="match status" value="1"/>
</dbReference>
<comment type="similarity">
    <text evidence="2">Belongs to the TlyA family.</text>
</comment>
<dbReference type="NCBIfam" id="TIGR00478">
    <property type="entry name" value="tly"/>
    <property type="match status" value="1"/>
</dbReference>
<evidence type="ECO:0000313" key="5">
    <source>
        <dbReference type="EMBL" id="CTQ72931.1"/>
    </source>
</evidence>
<name>A0A0M6ZHH8_9HYPH</name>
<dbReference type="InterPro" id="IPR047048">
    <property type="entry name" value="TlyA"/>
</dbReference>
<dbReference type="InterPro" id="IPR004538">
    <property type="entry name" value="Hemolysin_A/TlyA"/>
</dbReference>
<dbReference type="InterPro" id="IPR029063">
    <property type="entry name" value="SAM-dependent_MTases_sf"/>
</dbReference>
<dbReference type="GO" id="GO:0032259">
    <property type="term" value="P:methylation"/>
    <property type="evidence" value="ECO:0007669"/>
    <property type="project" value="InterPro"/>
</dbReference>
<dbReference type="PANTHER" id="PTHR32319">
    <property type="entry name" value="BACTERIAL HEMOLYSIN-LIKE PROTEIN"/>
    <property type="match status" value="1"/>
</dbReference>
<dbReference type="InterPro" id="IPR036986">
    <property type="entry name" value="S4_RNA-bd_sf"/>
</dbReference>
<dbReference type="CDD" id="cd00165">
    <property type="entry name" value="S4"/>
    <property type="match status" value="1"/>
</dbReference>
<dbReference type="PANTHER" id="PTHR32319:SF0">
    <property type="entry name" value="BACTERIAL HEMOLYSIN-LIKE PROTEIN"/>
    <property type="match status" value="1"/>
</dbReference>
<dbReference type="Gene3D" id="3.10.290.10">
    <property type="entry name" value="RNA-binding S4 domain"/>
    <property type="match status" value="1"/>
</dbReference>
<dbReference type="Proteomes" id="UP000049983">
    <property type="component" value="Unassembled WGS sequence"/>
</dbReference>
<evidence type="ECO:0000256" key="3">
    <source>
        <dbReference type="PROSITE-ProRule" id="PRU00182"/>
    </source>
</evidence>
<evidence type="ECO:0000256" key="2">
    <source>
        <dbReference type="ARBA" id="ARBA00029460"/>
    </source>
</evidence>
<dbReference type="SUPFAM" id="SSF53335">
    <property type="entry name" value="S-adenosyl-L-methionine-dependent methyltransferases"/>
    <property type="match status" value="1"/>
</dbReference>
<sequence length="260" mass="27893">MCFSFVRTVPKRPLMSTKRLDQHLVDTGHFASRARARDAVLRGTVSVAGKICRKPAQKVSADTSLEIDDPASCYVSRAALKLIEGLNRFGVDPRGKICMDIGASTGGFTQVLVDRGAEKVHAIDVGHNQLHESLRSHPRVFAQDGCNARDLTIDHLEGDRPGLLVSDVSFISLKLALPPSLDLAAPGAEGVFLVKPQFEAGKDRIGKGGIVDPTVAEETARELQKWLTTVPGWAAGDLIPSPVKGGDGNAEWLLNGKKTD</sequence>
<evidence type="ECO:0000259" key="4">
    <source>
        <dbReference type="SMART" id="SM00363"/>
    </source>
</evidence>
<dbReference type="InterPro" id="IPR002877">
    <property type="entry name" value="RNA_MeTrfase_FtsJ_dom"/>
</dbReference>